<proteinExistence type="predicted"/>
<feature type="domain" description="Glycosyltransferase 2-like" evidence="1">
    <location>
        <begin position="86"/>
        <end position="250"/>
    </location>
</feature>
<dbReference type="AlphaFoldDB" id="A0A0G0CAW3"/>
<comment type="caution">
    <text evidence="2">The sequence shown here is derived from an EMBL/GenBank/DDBJ whole genome shotgun (WGS) entry which is preliminary data.</text>
</comment>
<dbReference type="Proteomes" id="UP000033995">
    <property type="component" value="Unassembled WGS sequence"/>
</dbReference>
<dbReference type="InterPro" id="IPR029044">
    <property type="entry name" value="Nucleotide-diphossugar_trans"/>
</dbReference>
<dbReference type="GO" id="GO:0006487">
    <property type="term" value="P:protein N-linked glycosylation"/>
    <property type="evidence" value="ECO:0007669"/>
    <property type="project" value="TreeGrafter"/>
</dbReference>
<dbReference type="PANTHER" id="PTHR10859">
    <property type="entry name" value="GLYCOSYL TRANSFERASE"/>
    <property type="match status" value="1"/>
</dbReference>
<evidence type="ECO:0000313" key="2">
    <source>
        <dbReference type="EMBL" id="KKP48345.1"/>
    </source>
</evidence>
<organism evidence="2 3">
    <name type="scientific">Candidatus Woesebacteria bacterium GW2011_GWA2_33_28</name>
    <dbReference type="NCBI Taxonomy" id="1618561"/>
    <lineage>
        <taxon>Bacteria</taxon>
        <taxon>Candidatus Woeseibacteriota</taxon>
    </lineage>
</organism>
<gene>
    <name evidence="2" type="ORF">UR38_C0001G0141</name>
</gene>
<keyword evidence="2" id="KW-0808">Transferase</keyword>
<sequence length="326" mass="37844">MKNIIIKNLDKITDIQSYLEKLNTKKNLNKRFFIEYQNNLFKESNWLDKNDIKNLLTLSGYQFIAIKKDWIIARIKTVGLNKLSVSIVIPARNEARNIPGIIKSIPYFGKSQEIIFVEGGSKDDTWLKIQAEIKTNKIKARKVIALKQPDLGKANAVRLGFRKSTADILIIYDADRTVDPKDIIKFYNILVSGEAEFANGSRLVYPMEKDAMQMLNKIANKIFGLFFTKVFGQIFKDTLCGTKALFKKDYNTFKYFKDDPFGDFELIFGAIQNNLKVIEIPIRYKERIYGMTNIKRFHHGLLLFKIMLIAVWKFSLKKLFLPTELR</sequence>
<dbReference type="SUPFAM" id="SSF53448">
    <property type="entry name" value="Nucleotide-diphospho-sugar transferases"/>
    <property type="match status" value="1"/>
</dbReference>
<name>A0A0G0CAW3_9BACT</name>
<dbReference type="GO" id="GO:0016740">
    <property type="term" value="F:transferase activity"/>
    <property type="evidence" value="ECO:0007669"/>
    <property type="project" value="UniProtKB-KW"/>
</dbReference>
<reference evidence="2 3" key="1">
    <citation type="journal article" date="2015" name="Nature">
        <title>rRNA introns, odd ribosomes, and small enigmatic genomes across a large radiation of phyla.</title>
        <authorList>
            <person name="Brown C.T."/>
            <person name="Hug L.A."/>
            <person name="Thomas B.C."/>
            <person name="Sharon I."/>
            <person name="Castelle C.J."/>
            <person name="Singh A."/>
            <person name="Wilkins M.J."/>
            <person name="Williams K.H."/>
            <person name="Banfield J.F."/>
        </authorList>
    </citation>
    <scope>NUCLEOTIDE SEQUENCE [LARGE SCALE GENOMIC DNA]</scope>
</reference>
<dbReference type="InterPro" id="IPR001173">
    <property type="entry name" value="Glyco_trans_2-like"/>
</dbReference>
<dbReference type="CDD" id="cd04179">
    <property type="entry name" value="DPM_DPG-synthase_like"/>
    <property type="match status" value="1"/>
</dbReference>
<dbReference type="Pfam" id="PF00535">
    <property type="entry name" value="Glycos_transf_2"/>
    <property type="match status" value="1"/>
</dbReference>
<accession>A0A0G0CAW3</accession>
<dbReference type="Gene3D" id="3.90.550.10">
    <property type="entry name" value="Spore Coat Polysaccharide Biosynthesis Protein SpsA, Chain A"/>
    <property type="match status" value="1"/>
</dbReference>
<dbReference type="PANTHER" id="PTHR10859:SF91">
    <property type="entry name" value="DOLICHYL-PHOSPHATE BETA-GLUCOSYLTRANSFERASE"/>
    <property type="match status" value="1"/>
</dbReference>
<evidence type="ECO:0000259" key="1">
    <source>
        <dbReference type="Pfam" id="PF00535"/>
    </source>
</evidence>
<evidence type="ECO:0000313" key="3">
    <source>
        <dbReference type="Proteomes" id="UP000033995"/>
    </source>
</evidence>
<protein>
    <submittedName>
        <fullName evidence="2">Glycosyl transferase</fullName>
    </submittedName>
</protein>
<dbReference type="EMBL" id="LBOZ01000001">
    <property type="protein sequence ID" value="KKP48345.1"/>
    <property type="molecule type" value="Genomic_DNA"/>
</dbReference>